<comment type="caution">
    <text evidence="2">The sequence shown here is derived from an EMBL/GenBank/DDBJ whole genome shotgun (WGS) entry which is preliminary data.</text>
</comment>
<dbReference type="PANTHER" id="PTHR33845:SF1">
    <property type="entry name" value="C2H2-TYPE DOMAIN-CONTAINING PROTEIN"/>
    <property type="match status" value="1"/>
</dbReference>
<evidence type="ECO:0000256" key="1">
    <source>
        <dbReference type="SAM" id="MobiDB-lite"/>
    </source>
</evidence>
<feature type="non-terminal residue" evidence="2">
    <location>
        <position position="1"/>
    </location>
</feature>
<keyword evidence="3" id="KW-1185">Reference proteome</keyword>
<evidence type="ECO:0000313" key="3">
    <source>
        <dbReference type="Proteomes" id="UP001159428"/>
    </source>
</evidence>
<evidence type="ECO:0000313" key="2">
    <source>
        <dbReference type="EMBL" id="CAH3131486.1"/>
    </source>
</evidence>
<feature type="region of interest" description="Disordered" evidence="1">
    <location>
        <begin position="1"/>
        <end position="29"/>
    </location>
</feature>
<dbReference type="Proteomes" id="UP001159428">
    <property type="component" value="Unassembled WGS sequence"/>
</dbReference>
<name>A0AAU9WZR1_9CNID</name>
<sequence length="131" mass="14780">ALKFSSIDTSTPLTSPVDTSPHSSLRTGWAVSKPRGSVRFSEKVKEYLTVRFTLGERTGRKADPAQVAVDMRNAKNESNARLFTREQWLTKSQVQSFFSRLAAMRRKDQGVIGISLDEEEDIQCVQENSER</sequence>
<reference evidence="2 3" key="1">
    <citation type="submission" date="2022-05" db="EMBL/GenBank/DDBJ databases">
        <authorList>
            <consortium name="Genoscope - CEA"/>
            <person name="William W."/>
        </authorList>
    </citation>
    <scope>NUCLEOTIDE SEQUENCE [LARGE SCALE GENOMIC DNA]</scope>
</reference>
<accession>A0AAU9WZR1</accession>
<proteinExistence type="predicted"/>
<dbReference type="PANTHER" id="PTHR33845">
    <property type="entry name" value="C2H2-TYPE DOMAIN-CONTAINING PROTEIN"/>
    <property type="match status" value="1"/>
</dbReference>
<organism evidence="2 3">
    <name type="scientific">Pocillopora meandrina</name>
    <dbReference type="NCBI Taxonomy" id="46732"/>
    <lineage>
        <taxon>Eukaryota</taxon>
        <taxon>Metazoa</taxon>
        <taxon>Cnidaria</taxon>
        <taxon>Anthozoa</taxon>
        <taxon>Hexacorallia</taxon>
        <taxon>Scleractinia</taxon>
        <taxon>Astrocoeniina</taxon>
        <taxon>Pocilloporidae</taxon>
        <taxon>Pocillopora</taxon>
    </lineage>
</organism>
<dbReference type="AlphaFoldDB" id="A0AAU9WZR1"/>
<dbReference type="EMBL" id="CALNXJ010000026">
    <property type="protein sequence ID" value="CAH3131486.1"/>
    <property type="molecule type" value="Genomic_DNA"/>
</dbReference>
<feature type="compositionally biased region" description="Polar residues" evidence="1">
    <location>
        <begin position="1"/>
        <end position="26"/>
    </location>
</feature>
<gene>
    <name evidence="2" type="ORF">PMEA_00014722</name>
</gene>
<protein>
    <submittedName>
        <fullName evidence="2">Uncharacterized protein</fullName>
    </submittedName>
</protein>